<dbReference type="AlphaFoldDB" id="A0AA37SSP0"/>
<dbReference type="RefSeq" id="WP_284215591.1">
    <property type="nucleotide sequence ID" value="NZ_BSOT01000002.1"/>
</dbReference>
<sequence length="123" mass="13347">MAALQAVPHSGNYSGAKSYILRMGEALHHELEDKNIHVSVLIPGPTDTPGLNARNDIDLSKFPGKVMSAEDVVNEGLNALVNDKATHLAGIHNRIMKKIMPNSLLTKMMGSLMKKHAPKELSI</sequence>
<dbReference type="Proteomes" id="UP001156601">
    <property type="component" value="Unassembled WGS sequence"/>
</dbReference>
<organism evidence="1 2">
    <name type="scientific">Agaribacter marinus</name>
    <dbReference type="NCBI Taxonomy" id="1431249"/>
    <lineage>
        <taxon>Bacteria</taxon>
        <taxon>Pseudomonadati</taxon>
        <taxon>Pseudomonadota</taxon>
        <taxon>Gammaproteobacteria</taxon>
        <taxon>Alteromonadales</taxon>
        <taxon>Alteromonadaceae</taxon>
        <taxon>Agaribacter</taxon>
    </lineage>
</organism>
<dbReference type="SUPFAM" id="SSF51735">
    <property type="entry name" value="NAD(P)-binding Rossmann-fold domains"/>
    <property type="match status" value="1"/>
</dbReference>
<accession>A0AA37SSP0</accession>
<evidence type="ECO:0000313" key="1">
    <source>
        <dbReference type="EMBL" id="GLR69261.1"/>
    </source>
</evidence>
<name>A0AA37SSP0_9ALTE</name>
<reference evidence="1" key="2">
    <citation type="submission" date="2023-01" db="EMBL/GenBank/DDBJ databases">
        <title>Draft genome sequence of Agaribacter marinus strain NBRC 110023.</title>
        <authorList>
            <person name="Sun Q."/>
            <person name="Mori K."/>
        </authorList>
    </citation>
    <scope>NUCLEOTIDE SEQUENCE</scope>
    <source>
        <strain evidence="1">NBRC 110023</strain>
    </source>
</reference>
<dbReference type="InterPro" id="IPR002347">
    <property type="entry name" value="SDR_fam"/>
</dbReference>
<dbReference type="InterPro" id="IPR036291">
    <property type="entry name" value="NAD(P)-bd_dom_sf"/>
</dbReference>
<dbReference type="Pfam" id="PF00106">
    <property type="entry name" value="adh_short"/>
    <property type="match status" value="1"/>
</dbReference>
<keyword evidence="2" id="KW-1185">Reference proteome</keyword>
<gene>
    <name evidence="1" type="ORF">GCM10007852_01690</name>
</gene>
<protein>
    <recommendedName>
        <fullName evidence="3">Short chain dehydrogenase</fullName>
    </recommendedName>
</protein>
<evidence type="ECO:0000313" key="2">
    <source>
        <dbReference type="Proteomes" id="UP001156601"/>
    </source>
</evidence>
<reference evidence="1" key="1">
    <citation type="journal article" date="2014" name="Int. J. Syst. Evol. Microbiol.">
        <title>Complete genome sequence of Corynebacterium casei LMG S-19264T (=DSM 44701T), isolated from a smear-ripened cheese.</title>
        <authorList>
            <consortium name="US DOE Joint Genome Institute (JGI-PGF)"/>
            <person name="Walter F."/>
            <person name="Albersmeier A."/>
            <person name="Kalinowski J."/>
            <person name="Ruckert C."/>
        </authorList>
    </citation>
    <scope>NUCLEOTIDE SEQUENCE</scope>
    <source>
        <strain evidence="1">NBRC 110023</strain>
    </source>
</reference>
<comment type="caution">
    <text evidence="1">The sequence shown here is derived from an EMBL/GenBank/DDBJ whole genome shotgun (WGS) entry which is preliminary data.</text>
</comment>
<proteinExistence type="predicted"/>
<evidence type="ECO:0008006" key="3">
    <source>
        <dbReference type="Google" id="ProtNLM"/>
    </source>
</evidence>
<dbReference type="Gene3D" id="3.40.50.720">
    <property type="entry name" value="NAD(P)-binding Rossmann-like Domain"/>
    <property type="match status" value="1"/>
</dbReference>
<dbReference type="EMBL" id="BSOT01000002">
    <property type="protein sequence ID" value="GLR69261.1"/>
    <property type="molecule type" value="Genomic_DNA"/>
</dbReference>